<sequence>MFFSKYSLCLQHLRTCVIPYHGCI</sequence>
<dbReference type="EMBL" id="GBRH01266070">
    <property type="protein sequence ID" value="JAD31825.1"/>
    <property type="molecule type" value="Transcribed_RNA"/>
</dbReference>
<protein>
    <submittedName>
        <fullName evidence="1">Uncharacterized protein</fullName>
    </submittedName>
</protein>
<proteinExistence type="predicted"/>
<dbReference type="AlphaFoldDB" id="A0A0A8Z504"/>
<reference evidence="1" key="1">
    <citation type="submission" date="2014-09" db="EMBL/GenBank/DDBJ databases">
        <authorList>
            <person name="Magalhaes I.L.F."/>
            <person name="Oliveira U."/>
            <person name="Santos F.R."/>
            <person name="Vidigal T.H.D.A."/>
            <person name="Brescovit A.D."/>
            <person name="Santos A.J."/>
        </authorList>
    </citation>
    <scope>NUCLEOTIDE SEQUENCE</scope>
    <source>
        <tissue evidence="1">Shoot tissue taken approximately 20 cm above the soil surface</tissue>
    </source>
</reference>
<accession>A0A0A8Z504</accession>
<organism evidence="1">
    <name type="scientific">Arundo donax</name>
    <name type="common">Giant reed</name>
    <name type="synonym">Donax arundinaceus</name>
    <dbReference type="NCBI Taxonomy" id="35708"/>
    <lineage>
        <taxon>Eukaryota</taxon>
        <taxon>Viridiplantae</taxon>
        <taxon>Streptophyta</taxon>
        <taxon>Embryophyta</taxon>
        <taxon>Tracheophyta</taxon>
        <taxon>Spermatophyta</taxon>
        <taxon>Magnoliopsida</taxon>
        <taxon>Liliopsida</taxon>
        <taxon>Poales</taxon>
        <taxon>Poaceae</taxon>
        <taxon>PACMAD clade</taxon>
        <taxon>Arundinoideae</taxon>
        <taxon>Arundineae</taxon>
        <taxon>Arundo</taxon>
    </lineage>
</organism>
<name>A0A0A8Z504_ARUDO</name>
<evidence type="ECO:0000313" key="1">
    <source>
        <dbReference type="EMBL" id="JAD31825.1"/>
    </source>
</evidence>
<reference evidence="1" key="2">
    <citation type="journal article" date="2015" name="Data Brief">
        <title>Shoot transcriptome of the giant reed, Arundo donax.</title>
        <authorList>
            <person name="Barrero R.A."/>
            <person name="Guerrero F.D."/>
            <person name="Moolhuijzen P."/>
            <person name="Goolsby J.A."/>
            <person name="Tidwell J."/>
            <person name="Bellgard S.E."/>
            <person name="Bellgard M.I."/>
        </authorList>
    </citation>
    <scope>NUCLEOTIDE SEQUENCE</scope>
    <source>
        <tissue evidence="1">Shoot tissue taken approximately 20 cm above the soil surface</tissue>
    </source>
</reference>